<accession>A0A1G9GVL5</accession>
<proteinExistence type="predicted"/>
<gene>
    <name evidence="3" type="ORF">SAMN05216192_1696</name>
</gene>
<dbReference type="Proteomes" id="UP000199050">
    <property type="component" value="Unassembled WGS sequence"/>
</dbReference>
<dbReference type="SUPFAM" id="SSF55383">
    <property type="entry name" value="Copper amine oxidase, domain N"/>
    <property type="match status" value="1"/>
</dbReference>
<dbReference type="OrthoDB" id="2578443at2"/>
<evidence type="ECO:0000259" key="2">
    <source>
        <dbReference type="Pfam" id="PF07833"/>
    </source>
</evidence>
<protein>
    <submittedName>
        <fullName evidence="3">Copper amine oxidase N-terminal domain-containing protein</fullName>
    </submittedName>
</protein>
<name>A0A1G9GVL5_9BACL</name>
<feature type="signal peptide" evidence="1">
    <location>
        <begin position="1"/>
        <end position="30"/>
    </location>
</feature>
<dbReference type="EMBL" id="FNDX01000069">
    <property type="protein sequence ID" value="SDL04721.1"/>
    <property type="molecule type" value="Genomic_DNA"/>
</dbReference>
<feature type="chain" id="PRO_5011523861" evidence="1">
    <location>
        <begin position="31"/>
        <end position="388"/>
    </location>
</feature>
<sequence length="388" mass="41549">MKILKKFTRALGLGILILGLIQSTPSIVSAAAGKAQSTALPVIRVYLNNNQITSSSGAPSLVNGTVMLPLDSFYYISGLTVKYDERTKVISIENMFTKGSIKAGARTATVNGKKLTYSAAPQQINKQLYVPLRFVNDAIGGTLDWKAASREAVIGYPEFVGDGRTSKDAYFINGVNGAVYKRDAAGVVHAVGVSAAAKLEPGYIAATQISSVPIAEDADLVTIQNSSGEPSINLTVINLFVKKGVILRQSAAHYWQFSPDNLKTYNGNAVMNDGHTVRLIAPDASVKQTWNISKLAGTPDVSYAIEAIGENYLVVRSSSEGLLTLIDLETNKAILLYNEFGINPTDMPGFKNDGLRFTGSGGNGSELQFEFTNGKQVKTVFSYTLGEQ</sequence>
<keyword evidence="4" id="KW-1185">Reference proteome</keyword>
<dbReference type="Gene3D" id="3.30.457.10">
    <property type="entry name" value="Copper amine oxidase-like, N-terminal domain"/>
    <property type="match status" value="1"/>
</dbReference>
<reference evidence="4" key="1">
    <citation type="submission" date="2016-10" db="EMBL/GenBank/DDBJ databases">
        <authorList>
            <person name="Varghese N."/>
            <person name="Submissions S."/>
        </authorList>
    </citation>
    <scope>NUCLEOTIDE SEQUENCE [LARGE SCALE GENOMIC DNA]</scope>
    <source>
        <strain evidence="4">CGMCC 1.11012</strain>
    </source>
</reference>
<organism evidence="3 4">
    <name type="scientific">Paenibacillus typhae</name>
    <dbReference type="NCBI Taxonomy" id="1174501"/>
    <lineage>
        <taxon>Bacteria</taxon>
        <taxon>Bacillati</taxon>
        <taxon>Bacillota</taxon>
        <taxon>Bacilli</taxon>
        <taxon>Bacillales</taxon>
        <taxon>Paenibacillaceae</taxon>
        <taxon>Paenibacillus</taxon>
    </lineage>
</organism>
<dbReference type="AlphaFoldDB" id="A0A1G9GVL5"/>
<dbReference type="STRING" id="1174501.SAMN05216192_1696"/>
<keyword evidence="1" id="KW-0732">Signal</keyword>
<evidence type="ECO:0000313" key="4">
    <source>
        <dbReference type="Proteomes" id="UP000199050"/>
    </source>
</evidence>
<dbReference type="InterPro" id="IPR036582">
    <property type="entry name" value="Mao_N_sf"/>
</dbReference>
<dbReference type="Pfam" id="PF07833">
    <property type="entry name" value="Cu_amine_oxidN1"/>
    <property type="match status" value="1"/>
</dbReference>
<feature type="domain" description="Copper amine oxidase-like N-terminal" evidence="2">
    <location>
        <begin position="47"/>
        <end position="153"/>
    </location>
</feature>
<dbReference type="RefSeq" id="WP_090720067.1">
    <property type="nucleotide sequence ID" value="NZ_CBCSKY010000082.1"/>
</dbReference>
<evidence type="ECO:0000313" key="3">
    <source>
        <dbReference type="EMBL" id="SDL04721.1"/>
    </source>
</evidence>
<evidence type="ECO:0000256" key="1">
    <source>
        <dbReference type="SAM" id="SignalP"/>
    </source>
</evidence>
<dbReference type="InterPro" id="IPR012854">
    <property type="entry name" value="Cu_amine_oxidase-like_N"/>
</dbReference>